<proteinExistence type="predicted"/>
<dbReference type="AlphaFoldDB" id="A0AAV4XJW0"/>
<comment type="caution">
    <text evidence="1">The sequence shown here is derived from an EMBL/GenBank/DDBJ whole genome shotgun (WGS) entry which is preliminary data.</text>
</comment>
<dbReference type="EMBL" id="BPLR01017847">
    <property type="protein sequence ID" value="GIY94948.1"/>
    <property type="molecule type" value="Genomic_DNA"/>
</dbReference>
<accession>A0AAV4XJW0</accession>
<organism evidence="1 2">
    <name type="scientific">Caerostris extrusa</name>
    <name type="common">Bark spider</name>
    <name type="synonym">Caerostris bankana</name>
    <dbReference type="NCBI Taxonomy" id="172846"/>
    <lineage>
        <taxon>Eukaryota</taxon>
        <taxon>Metazoa</taxon>
        <taxon>Ecdysozoa</taxon>
        <taxon>Arthropoda</taxon>
        <taxon>Chelicerata</taxon>
        <taxon>Arachnida</taxon>
        <taxon>Araneae</taxon>
        <taxon>Araneomorphae</taxon>
        <taxon>Entelegynae</taxon>
        <taxon>Araneoidea</taxon>
        <taxon>Araneidae</taxon>
        <taxon>Caerostris</taxon>
    </lineage>
</organism>
<dbReference type="Proteomes" id="UP001054945">
    <property type="component" value="Unassembled WGS sequence"/>
</dbReference>
<protein>
    <submittedName>
        <fullName evidence="1">Uncharacterized protein</fullName>
    </submittedName>
</protein>
<evidence type="ECO:0000313" key="2">
    <source>
        <dbReference type="Proteomes" id="UP001054945"/>
    </source>
</evidence>
<name>A0AAV4XJW0_CAEEX</name>
<reference evidence="1 2" key="1">
    <citation type="submission" date="2021-06" db="EMBL/GenBank/DDBJ databases">
        <title>Caerostris extrusa draft genome.</title>
        <authorList>
            <person name="Kono N."/>
            <person name="Arakawa K."/>
        </authorList>
    </citation>
    <scope>NUCLEOTIDE SEQUENCE [LARGE SCALE GENOMIC DNA]</scope>
</reference>
<sequence length="78" mass="8766">MQGGKYGNNSGQWFSIWGGSQFRLSDLDCLGEHFHPSDIYEQSCCLLCGMRKSVKKSSSVILKNTGKRFEEKKTPSES</sequence>
<gene>
    <name evidence="1" type="ORF">CEXT_204251</name>
</gene>
<keyword evidence="2" id="KW-1185">Reference proteome</keyword>
<evidence type="ECO:0000313" key="1">
    <source>
        <dbReference type="EMBL" id="GIY94948.1"/>
    </source>
</evidence>